<sequence length="285" mass="31328">MRPWLTLGHMNRAAAAIFLALLCSACPKRLEFGPEGRIEDAQTLYQHVRERQAQVVNLEGDAKLHVDSPQGSGTLSTFLSITRPGFIHLETYDFFNRPVASLVSNGERFGVYQAGENTYLQGPASAENVSRFLPVVLPSEELVAVMLGQVPLLPPESMTLELDEKERVYVLKLQRGPATQTLRVDPKHLRVVKSEVRGVPGYDLAFEDFEQRGDQLFPGKVHLIASTADTKLDLKYTDIRLNGRPDLTLYELVAPEGARVVDVDARGQEVRSGGTVSPAPPAPGS</sequence>
<evidence type="ECO:0000313" key="2">
    <source>
        <dbReference type="Proteomes" id="UP001342631"/>
    </source>
</evidence>
<dbReference type="Proteomes" id="UP001342631">
    <property type="component" value="Unassembled WGS sequence"/>
</dbReference>
<proteinExistence type="predicted"/>
<accession>A0ABQ6R2Q5</accession>
<evidence type="ECO:0008006" key="3">
    <source>
        <dbReference type="Google" id="ProtNLM"/>
    </source>
</evidence>
<gene>
    <name evidence="1" type="ORF">ASNO1_67710</name>
</gene>
<dbReference type="EMBL" id="BTTX01000008">
    <property type="protein sequence ID" value="GMU10517.1"/>
    <property type="molecule type" value="Genomic_DNA"/>
</dbReference>
<dbReference type="Pfam" id="PF14125">
    <property type="entry name" value="DUF4292"/>
    <property type="match status" value="1"/>
</dbReference>
<comment type="caution">
    <text evidence="1">The sequence shown here is derived from an EMBL/GenBank/DDBJ whole genome shotgun (WGS) entry which is preliminary data.</text>
</comment>
<name>A0ABQ6R2Q5_9BACT</name>
<dbReference type="Gene3D" id="2.50.20.10">
    <property type="entry name" value="Lipoprotein localisation LolA/LolB/LppX"/>
    <property type="match status" value="1"/>
</dbReference>
<reference evidence="1 2" key="1">
    <citation type="journal article" date="2024" name="Arch. Microbiol.">
        <title>Corallococcus caeni sp. nov., a novel myxobacterium isolated from activated sludge.</title>
        <authorList>
            <person name="Tomita S."/>
            <person name="Nakai R."/>
            <person name="Kuroda K."/>
            <person name="Kurashita H."/>
            <person name="Hatamoto M."/>
            <person name="Yamaguchi T."/>
            <person name="Narihiro T."/>
        </authorList>
    </citation>
    <scope>NUCLEOTIDE SEQUENCE [LARGE SCALE GENOMIC DNA]</scope>
    <source>
        <strain evidence="1 2">NO1</strain>
    </source>
</reference>
<keyword evidence="2" id="KW-1185">Reference proteome</keyword>
<protein>
    <recommendedName>
        <fullName evidence="3">DUF4292 domain-containing protein</fullName>
    </recommendedName>
</protein>
<organism evidence="1 2">
    <name type="scientific">Corallococcus caeni</name>
    <dbReference type="NCBI Taxonomy" id="3082388"/>
    <lineage>
        <taxon>Bacteria</taxon>
        <taxon>Pseudomonadati</taxon>
        <taxon>Myxococcota</taxon>
        <taxon>Myxococcia</taxon>
        <taxon>Myxococcales</taxon>
        <taxon>Cystobacterineae</taxon>
        <taxon>Myxococcaceae</taxon>
        <taxon>Corallococcus</taxon>
    </lineage>
</organism>
<evidence type="ECO:0000313" key="1">
    <source>
        <dbReference type="EMBL" id="GMU10517.1"/>
    </source>
</evidence>
<dbReference type="InterPro" id="IPR025634">
    <property type="entry name" value="DUF4292"/>
</dbReference>